<gene>
    <name evidence="1" type="ORF">SAMN05216266_107243</name>
</gene>
<evidence type="ECO:0000313" key="1">
    <source>
        <dbReference type="EMBL" id="SFB28520.1"/>
    </source>
</evidence>
<organism evidence="1 2">
    <name type="scientific">Amycolatopsis marina</name>
    <dbReference type="NCBI Taxonomy" id="490629"/>
    <lineage>
        <taxon>Bacteria</taxon>
        <taxon>Bacillati</taxon>
        <taxon>Actinomycetota</taxon>
        <taxon>Actinomycetes</taxon>
        <taxon>Pseudonocardiales</taxon>
        <taxon>Pseudonocardiaceae</taxon>
        <taxon>Amycolatopsis</taxon>
    </lineage>
</organism>
<keyword evidence="2" id="KW-1185">Reference proteome</keyword>
<evidence type="ECO:0000313" key="2">
    <source>
        <dbReference type="Proteomes" id="UP000243799"/>
    </source>
</evidence>
<dbReference type="AlphaFoldDB" id="A0A1I0ZVS4"/>
<dbReference type="RefSeq" id="WP_091673621.1">
    <property type="nucleotide sequence ID" value="NZ_FOKG01000007.1"/>
</dbReference>
<accession>A0A1I0ZVS4</accession>
<name>A0A1I0ZVS4_9PSEU</name>
<sequence>MEWIRRLLGGGVPEVLTEAMDREEHVVGHAATADGGYVAVTHLGLWVPDGGGVRRIGWHLISKAAWAAGTLTVTEAEESGRAGAAVLLTDRSPVRFELERPGTLPKLIRQRVDGSIRSRYHKELAGGGAWFVVRKVPGRDGVVLQVRADPGTDPEVVTAIAREAAAGMSDPRT</sequence>
<dbReference type="STRING" id="490629.SAMN05216266_107243"/>
<dbReference type="Proteomes" id="UP000243799">
    <property type="component" value="Unassembled WGS sequence"/>
</dbReference>
<reference evidence="2" key="1">
    <citation type="submission" date="2016-10" db="EMBL/GenBank/DDBJ databases">
        <authorList>
            <person name="Varghese N."/>
            <person name="Submissions S."/>
        </authorList>
    </citation>
    <scope>NUCLEOTIDE SEQUENCE [LARGE SCALE GENOMIC DNA]</scope>
    <source>
        <strain evidence="2">CGMCC 4.3568</strain>
    </source>
</reference>
<dbReference type="OrthoDB" id="3397289at2"/>
<protein>
    <submittedName>
        <fullName evidence="1">Uncharacterized protein</fullName>
    </submittedName>
</protein>
<proteinExistence type="predicted"/>
<dbReference type="EMBL" id="FOKG01000007">
    <property type="protein sequence ID" value="SFB28520.1"/>
    <property type="molecule type" value="Genomic_DNA"/>
</dbReference>